<proteinExistence type="predicted"/>
<reference evidence="2 3" key="1">
    <citation type="submission" date="2019-11" db="EMBL/GenBank/DDBJ databases">
        <title>Whole genome shotgun sequencing (WGS) data from Adlercreutzia equolifaciens ResAG-91, Eggerthella lenta MRI-F36, MRI-F37, MRI-F40, ResAG-49, ResAG-88, ResAG-121, ResAG-145, and Gordonibacter sp. ResAG-5, ResAG-26, ResAG-43, ResAG-50, ResAG-59.</title>
        <authorList>
            <person name="Stoll D.A."/>
            <person name="Danylec N."/>
            <person name="Franz C.M.A.P."/>
            <person name="Huch M."/>
        </authorList>
    </citation>
    <scope>NUCLEOTIDE SEQUENCE [LARGE SCALE GENOMIC DNA]</scope>
    <source>
        <strain evidence="2 3">ResAG-59</strain>
    </source>
</reference>
<dbReference type="Proteomes" id="UP000468327">
    <property type="component" value="Unassembled WGS sequence"/>
</dbReference>
<feature type="transmembrane region" description="Helical" evidence="1">
    <location>
        <begin position="135"/>
        <end position="160"/>
    </location>
</feature>
<feature type="transmembrane region" description="Helical" evidence="1">
    <location>
        <begin position="47"/>
        <end position="71"/>
    </location>
</feature>
<evidence type="ECO:0000256" key="1">
    <source>
        <dbReference type="SAM" id="Phobius"/>
    </source>
</evidence>
<dbReference type="EMBL" id="WPOC01000017">
    <property type="protein sequence ID" value="MVN15783.1"/>
    <property type="molecule type" value="Genomic_DNA"/>
</dbReference>
<sequence length="247" mass="25001">MCLIVNELCKFRRDRSLAFLLALALLPVATGAAGTLIGERGAAADLVFFINNQFSMFFPMAAVMLAGSAVCREWRDGTYLSWVTYGIPRGRLLAAKAAVCAGLSALMALAVFAALALACLLLSADGAGAVPVLAAFAPGFAAEALSVVVVSTAAGVLVGVASRSQLAVSASAVAYGFASCLFIGAEWSFVVPGSFAYRVATACLDPATYYDSSLAATGGGALATLAAAIVLAAVAGVVFSRGRKVEP</sequence>
<accession>A0A6N8ILR0</accession>
<gene>
    <name evidence="2" type="ORF">GO738_10580</name>
</gene>
<protein>
    <submittedName>
        <fullName evidence="2">ABC transporter permease</fullName>
    </submittedName>
</protein>
<dbReference type="RefSeq" id="WP_157007829.1">
    <property type="nucleotide sequence ID" value="NZ_WPOC01000017.1"/>
</dbReference>
<keyword evidence="1" id="KW-0812">Transmembrane</keyword>
<dbReference type="Pfam" id="PF12730">
    <property type="entry name" value="ABC2_membrane_4"/>
    <property type="match status" value="1"/>
</dbReference>
<comment type="caution">
    <text evidence="2">The sequence shown here is derived from an EMBL/GenBank/DDBJ whole genome shotgun (WGS) entry which is preliminary data.</text>
</comment>
<feature type="transmembrane region" description="Helical" evidence="1">
    <location>
        <begin position="92"/>
        <end position="123"/>
    </location>
</feature>
<keyword evidence="1" id="KW-0472">Membrane</keyword>
<keyword evidence="1" id="KW-1133">Transmembrane helix</keyword>
<organism evidence="2 3">
    <name type="scientific">Gordonibacter urolithinfaciens</name>
    <dbReference type="NCBI Taxonomy" id="1335613"/>
    <lineage>
        <taxon>Bacteria</taxon>
        <taxon>Bacillati</taxon>
        <taxon>Actinomycetota</taxon>
        <taxon>Coriobacteriia</taxon>
        <taxon>Eggerthellales</taxon>
        <taxon>Eggerthellaceae</taxon>
        <taxon>Gordonibacter</taxon>
    </lineage>
</organism>
<dbReference type="AlphaFoldDB" id="A0A6N8ILR0"/>
<feature type="transmembrane region" description="Helical" evidence="1">
    <location>
        <begin position="215"/>
        <end position="239"/>
    </location>
</feature>
<keyword evidence="3" id="KW-1185">Reference proteome</keyword>
<evidence type="ECO:0000313" key="2">
    <source>
        <dbReference type="EMBL" id="MVN15783.1"/>
    </source>
</evidence>
<evidence type="ECO:0000313" key="3">
    <source>
        <dbReference type="Proteomes" id="UP000468327"/>
    </source>
</evidence>
<feature type="transmembrane region" description="Helical" evidence="1">
    <location>
        <begin position="172"/>
        <end position="195"/>
    </location>
</feature>
<name>A0A6N8ILR0_9ACTN</name>